<feature type="transmembrane region" description="Helical" evidence="7">
    <location>
        <begin position="179"/>
        <end position="197"/>
    </location>
</feature>
<evidence type="ECO:0000256" key="6">
    <source>
        <dbReference type="ARBA" id="ARBA00023136"/>
    </source>
</evidence>
<dbReference type="InterPro" id="IPR032816">
    <property type="entry name" value="VTT_dom"/>
</dbReference>
<protein>
    <submittedName>
        <fullName evidence="9">DedA family protein</fullName>
    </submittedName>
</protein>
<keyword evidence="4 7" id="KW-0812">Transmembrane</keyword>
<sequence>MENWLASFIETYGYIGVFLLIAFENVFPPIPSEVILTFSGFMTHQSNLSFVGVVIAATAGSVIGAAILYGIGRLIHIDRLESFLDRYGHIIRVKKESIHKANCWFKKYGYWTVLVCRMIPLIRSLISIPAGITKMNFNLFLLFTTIGTLIWNILLISLGSAVGDNWEDIVNFFDLYSNLTYGIILLGMIIFIFLYFYKKKKAR</sequence>
<feature type="domain" description="VTT" evidence="8">
    <location>
        <begin position="30"/>
        <end position="160"/>
    </location>
</feature>
<evidence type="ECO:0000256" key="4">
    <source>
        <dbReference type="ARBA" id="ARBA00022692"/>
    </source>
</evidence>
<keyword evidence="3" id="KW-1003">Cell membrane</keyword>
<evidence type="ECO:0000313" key="9">
    <source>
        <dbReference type="EMBL" id="MFD2618540.1"/>
    </source>
</evidence>
<feature type="transmembrane region" description="Helical" evidence="7">
    <location>
        <begin position="12"/>
        <end position="36"/>
    </location>
</feature>
<evidence type="ECO:0000259" key="8">
    <source>
        <dbReference type="Pfam" id="PF09335"/>
    </source>
</evidence>
<dbReference type="RefSeq" id="WP_141191868.1">
    <property type="nucleotide sequence ID" value="NZ_JBHUMR010000019.1"/>
</dbReference>
<dbReference type="Proteomes" id="UP001597458">
    <property type="component" value="Unassembled WGS sequence"/>
</dbReference>
<keyword evidence="10" id="KW-1185">Reference proteome</keyword>
<evidence type="ECO:0000313" key="10">
    <source>
        <dbReference type="Proteomes" id="UP001597458"/>
    </source>
</evidence>
<keyword evidence="6 7" id="KW-0472">Membrane</keyword>
<evidence type="ECO:0000256" key="5">
    <source>
        <dbReference type="ARBA" id="ARBA00022989"/>
    </source>
</evidence>
<evidence type="ECO:0000256" key="3">
    <source>
        <dbReference type="ARBA" id="ARBA00022475"/>
    </source>
</evidence>
<name>A0ABW5PUB9_9BACI</name>
<feature type="transmembrane region" description="Helical" evidence="7">
    <location>
        <begin position="138"/>
        <end position="159"/>
    </location>
</feature>
<evidence type="ECO:0000256" key="7">
    <source>
        <dbReference type="SAM" id="Phobius"/>
    </source>
</evidence>
<proteinExistence type="inferred from homology"/>
<keyword evidence="5 7" id="KW-1133">Transmembrane helix</keyword>
<accession>A0ABW5PUB9</accession>
<gene>
    <name evidence="9" type="ORF">ACFSTF_14655</name>
</gene>
<organism evidence="9 10">
    <name type="scientific">Terrilactibacillus laevilacticus</name>
    <dbReference type="NCBI Taxonomy" id="1380157"/>
    <lineage>
        <taxon>Bacteria</taxon>
        <taxon>Bacillati</taxon>
        <taxon>Bacillota</taxon>
        <taxon>Bacilli</taxon>
        <taxon>Bacillales</taxon>
        <taxon>Bacillaceae</taxon>
        <taxon>Terrilactibacillus</taxon>
    </lineage>
</organism>
<comment type="subcellular location">
    <subcellularLocation>
        <location evidence="1">Cell membrane</location>
        <topology evidence="1">Multi-pass membrane protein</topology>
    </subcellularLocation>
</comment>
<dbReference type="PANTHER" id="PTHR42709:SF6">
    <property type="entry name" value="UNDECAPRENYL PHOSPHATE TRANSPORTER A"/>
    <property type="match status" value="1"/>
</dbReference>
<reference evidence="10" key="1">
    <citation type="journal article" date="2019" name="Int. J. Syst. Evol. Microbiol.">
        <title>The Global Catalogue of Microorganisms (GCM) 10K type strain sequencing project: providing services to taxonomists for standard genome sequencing and annotation.</title>
        <authorList>
            <consortium name="The Broad Institute Genomics Platform"/>
            <consortium name="The Broad Institute Genome Sequencing Center for Infectious Disease"/>
            <person name="Wu L."/>
            <person name="Ma J."/>
        </authorList>
    </citation>
    <scope>NUCLEOTIDE SEQUENCE [LARGE SCALE GENOMIC DNA]</scope>
    <source>
        <strain evidence="10">TISTR 2241</strain>
    </source>
</reference>
<dbReference type="PANTHER" id="PTHR42709">
    <property type="entry name" value="ALKALINE PHOSPHATASE LIKE PROTEIN"/>
    <property type="match status" value="1"/>
</dbReference>
<evidence type="ECO:0000256" key="1">
    <source>
        <dbReference type="ARBA" id="ARBA00004651"/>
    </source>
</evidence>
<dbReference type="InterPro" id="IPR051311">
    <property type="entry name" value="DedA_domain"/>
</dbReference>
<comment type="caution">
    <text evidence="9">The sequence shown here is derived from an EMBL/GenBank/DDBJ whole genome shotgun (WGS) entry which is preliminary data.</text>
</comment>
<evidence type="ECO:0000256" key="2">
    <source>
        <dbReference type="ARBA" id="ARBA00010792"/>
    </source>
</evidence>
<comment type="similarity">
    <text evidence="2">Belongs to the DedA family.</text>
</comment>
<dbReference type="EMBL" id="JBHUMR010000019">
    <property type="protein sequence ID" value="MFD2618540.1"/>
    <property type="molecule type" value="Genomic_DNA"/>
</dbReference>
<feature type="transmembrane region" description="Helical" evidence="7">
    <location>
        <begin position="48"/>
        <end position="71"/>
    </location>
</feature>
<dbReference type="Pfam" id="PF09335">
    <property type="entry name" value="VTT_dom"/>
    <property type="match status" value="1"/>
</dbReference>